<feature type="region of interest" description="Disordered" evidence="3">
    <location>
        <begin position="62"/>
        <end position="82"/>
    </location>
</feature>
<gene>
    <name evidence="4" type="ORF">FNV43_RR16361</name>
</gene>
<evidence type="ECO:0000256" key="1">
    <source>
        <dbReference type="ARBA" id="ARBA00022860"/>
    </source>
</evidence>
<keyword evidence="1" id="KW-0112">Calmodulin-binding</keyword>
<dbReference type="GO" id="GO:0005516">
    <property type="term" value="F:calmodulin binding"/>
    <property type="evidence" value="ECO:0007669"/>
    <property type="project" value="UniProtKB-KW"/>
</dbReference>
<dbReference type="OrthoDB" id="1923765at2759"/>
<feature type="compositionally biased region" description="Polar residues" evidence="3">
    <location>
        <begin position="225"/>
        <end position="254"/>
    </location>
</feature>
<organism evidence="4 5">
    <name type="scientific">Rhamnella rubrinervis</name>
    <dbReference type="NCBI Taxonomy" id="2594499"/>
    <lineage>
        <taxon>Eukaryota</taxon>
        <taxon>Viridiplantae</taxon>
        <taxon>Streptophyta</taxon>
        <taxon>Embryophyta</taxon>
        <taxon>Tracheophyta</taxon>
        <taxon>Spermatophyta</taxon>
        <taxon>Magnoliopsida</taxon>
        <taxon>eudicotyledons</taxon>
        <taxon>Gunneridae</taxon>
        <taxon>Pentapetalae</taxon>
        <taxon>rosids</taxon>
        <taxon>fabids</taxon>
        <taxon>Rosales</taxon>
        <taxon>Rhamnaceae</taxon>
        <taxon>rhamnoid group</taxon>
        <taxon>Rhamneae</taxon>
        <taxon>Rhamnella</taxon>
    </lineage>
</organism>
<dbReference type="PANTHER" id="PTHR32295:SF260">
    <property type="entry name" value="CALMODULIN-BINDING PROTEIN"/>
    <property type="match status" value="1"/>
</dbReference>
<comment type="similarity">
    <text evidence="2">Belongs to the IQD family.</text>
</comment>
<evidence type="ECO:0000313" key="4">
    <source>
        <dbReference type="EMBL" id="KAF3442445.1"/>
    </source>
</evidence>
<evidence type="ECO:0000256" key="3">
    <source>
        <dbReference type="SAM" id="MobiDB-lite"/>
    </source>
</evidence>
<evidence type="ECO:0000256" key="2">
    <source>
        <dbReference type="ARBA" id="ARBA00024341"/>
    </source>
</evidence>
<keyword evidence="5" id="KW-1185">Reference proteome</keyword>
<evidence type="ECO:0000313" key="5">
    <source>
        <dbReference type="Proteomes" id="UP000796880"/>
    </source>
</evidence>
<name>A0A8K0MCS5_9ROSA</name>
<evidence type="ECO:0008006" key="6">
    <source>
        <dbReference type="Google" id="ProtNLM"/>
    </source>
</evidence>
<sequence length="271" mass="31334">MGTANCFRIIICRRKSKSKKEQSSSELRNQNEKELQNNCGKPVEEESAASRIQAAFRAFLNKKRSRSRSSNNQNINPKGTERYQDLVKGQTVKEQATAALSYIHAWCRIQDQITERRQCMVKESRIRQKKLENQLKLDAKLHELEVEWCGGSETMEEIINRIQQREEAAIKRERAMAYAFLHQWRANASQYLGHASFSVGKENWGWSWVERWVAARPWEIRLDSHSTNPPRKAQNKQQVTKSDKPSVSATPILSNGNCKNRKTCSTQLLKS</sequence>
<dbReference type="Proteomes" id="UP000796880">
    <property type="component" value="Unassembled WGS sequence"/>
</dbReference>
<comment type="caution">
    <text evidence="4">The sequence shown here is derived from an EMBL/GenBank/DDBJ whole genome shotgun (WGS) entry which is preliminary data.</text>
</comment>
<dbReference type="PROSITE" id="PS50096">
    <property type="entry name" value="IQ"/>
    <property type="match status" value="1"/>
</dbReference>
<protein>
    <recommendedName>
        <fullName evidence="6">Protein IQ-DOMAIN 1</fullName>
    </recommendedName>
</protein>
<reference evidence="4" key="1">
    <citation type="submission" date="2020-03" db="EMBL/GenBank/DDBJ databases">
        <title>A high-quality chromosome-level genome assembly of a woody plant with both climbing and erect habits, Rhamnella rubrinervis.</title>
        <authorList>
            <person name="Lu Z."/>
            <person name="Yang Y."/>
            <person name="Zhu X."/>
            <person name="Sun Y."/>
        </authorList>
    </citation>
    <scope>NUCLEOTIDE SEQUENCE</scope>
    <source>
        <strain evidence="4">BYM</strain>
        <tissue evidence="4">Leaf</tissue>
    </source>
</reference>
<feature type="compositionally biased region" description="Basic and acidic residues" evidence="3">
    <location>
        <begin position="20"/>
        <end position="35"/>
    </location>
</feature>
<dbReference type="EMBL" id="VOIH02000007">
    <property type="protein sequence ID" value="KAF3442445.1"/>
    <property type="molecule type" value="Genomic_DNA"/>
</dbReference>
<feature type="region of interest" description="Disordered" evidence="3">
    <location>
        <begin position="223"/>
        <end position="254"/>
    </location>
</feature>
<accession>A0A8K0MCS5</accession>
<dbReference type="AlphaFoldDB" id="A0A8K0MCS5"/>
<feature type="region of interest" description="Disordered" evidence="3">
    <location>
        <begin position="20"/>
        <end position="43"/>
    </location>
</feature>
<proteinExistence type="inferred from homology"/>
<dbReference type="PANTHER" id="PTHR32295">
    <property type="entry name" value="IQ-DOMAIN 5-RELATED"/>
    <property type="match status" value="1"/>
</dbReference>